<comment type="caution">
    <text evidence="1">The sequence shown here is derived from an EMBL/GenBank/DDBJ whole genome shotgun (WGS) entry which is preliminary data.</text>
</comment>
<keyword evidence="2" id="KW-1185">Reference proteome</keyword>
<evidence type="ECO:0000313" key="1">
    <source>
        <dbReference type="EMBL" id="KAI0504305.1"/>
    </source>
</evidence>
<proteinExistence type="predicted"/>
<sequence>MIEYGVPKTVSKAHMALGAIEENKWPKDVYLISTRRSAAGKAAFGGLELLGLLESVARKASRGLRIDRWEGGMLIGRKSRGKVKLVQQEHYLLYFLVIEKTE</sequence>
<accession>A0A8T3B5M6</accession>
<name>A0A8T3B5M6_DENNO</name>
<dbReference type="AlphaFoldDB" id="A0A8T3B5M6"/>
<organism evidence="1 2">
    <name type="scientific">Dendrobium nobile</name>
    <name type="common">Orchid</name>
    <dbReference type="NCBI Taxonomy" id="94219"/>
    <lineage>
        <taxon>Eukaryota</taxon>
        <taxon>Viridiplantae</taxon>
        <taxon>Streptophyta</taxon>
        <taxon>Embryophyta</taxon>
        <taxon>Tracheophyta</taxon>
        <taxon>Spermatophyta</taxon>
        <taxon>Magnoliopsida</taxon>
        <taxon>Liliopsida</taxon>
        <taxon>Asparagales</taxon>
        <taxon>Orchidaceae</taxon>
        <taxon>Epidendroideae</taxon>
        <taxon>Malaxideae</taxon>
        <taxon>Dendrobiinae</taxon>
        <taxon>Dendrobium</taxon>
    </lineage>
</organism>
<reference evidence="1" key="1">
    <citation type="journal article" date="2022" name="Front. Genet.">
        <title>Chromosome-Scale Assembly of the Dendrobium nobile Genome Provides Insights Into the Molecular Mechanism of the Biosynthesis of the Medicinal Active Ingredient of Dendrobium.</title>
        <authorList>
            <person name="Xu Q."/>
            <person name="Niu S.-C."/>
            <person name="Li K.-L."/>
            <person name="Zheng P.-J."/>
            <person name="Zhang X.-J."/>
            <person name="Jia Y."/>
            <person name="Liu Y."/>
            <person name="Niu Y.-X."/>
            <person name="Yu L.-H."/>
            <person name="Chen D.-F."/>
            <person name="Zhang G.-Q."/>
        </authorList>
    </citation>
    <scope>NUCLEOTIDE SEQUENCE</scope>
    <source>
        <tissue evidence="1">Leaf</tissue>
    </source>
</reference>
<gene>
    <name evidence="1" type="ORF">KFK09_015257</name>
</gene>
<dbReference type="EMBL" id="JAGYWB010000011">
    <property type="protein sequence ID" value="KAI0504305.1"/>
    <property type="molecule type" value="Genomic_DNA"/>
</dbReference>
<evidence type="ECO:0000313" key="2">
    <source>
        <dbReference type="Proteomes" id="UP000829196"/>
    </source>
</evidence>
<protein>
    <submittedName>
        <fullName evidence="1">Uncharacterized protein</fullName>
    </submittedName>
</protein>
<dbReference type="Proteomes" id="UP000829196">
    <property type="component" value="Unassembled WGS sequence"/>
</dbReference>